<dbReference type="InterPro" id="IPR050177">
    <property type="entry name" value="Lipid_A_modif_metabolic_enz"/>
</dbReference>
<evidence type="ECO:0000313" key="2">
    <source>
        <dbReference type="EMBL" id="QGW28793.1"/>
    </source>
</evidence>
<dbReference type="Gene3D" id="3.40.50.720">
    <property type="entry name" value="NAD(P)-binding Rossmann-like Domain"/>
    <property type="match status" value="1"/>
</dbReference>
<evidence type="ECO:0000259" key="1">
    <source>
        <dbReference type="Pfam" id="PF01370"/>
    </source>
</evidence>
<gene>
    <name evidence="2" type="ORF">GLV81_12390</name>
</gene>
<evidence type="ECO:0000313" key="3">
    <source>
        <dbReference type="Proteomes" id="UP000426027"/>
    </source>
</evidence>
<dbReference type="PANTHER" id="PTHR43245:SF13">
    <property type="entry name" value="UDP-D-APIOSE_UDP-D-XYLOSE SYNTHASE 2"/>
    <property type="match status" value="1"/>
</dbReference>
<protein>
    <submittedName>
        <fullName evidence="2">NAD-dependent epimerase/dehydratase family protein</fullName>
    </submittedName>
</protein>
<dbReference type="AlphaFoldDB" id="A0A6I6GAX0"/>
<dbReference type="EMBL" id="CP046566">
    <property type="protein sequence ID" value="QGW28793.1"/>
    <property type="molecule type" value="Genomic_DNA"/>
</dbReference>
<dbReference type="Proteomes" id="UP000426027">
    <property type="component" value="Chromosome"/>
</dbReference>
<dbReference type="Pfam" id="PF01370">
    <property type="entry name" value="Epimerase"/>
    <property type="match status" value="1"/>
</dbReference>
<organism evidence="2 3">
    <name type="scientific">Phnomibacter ginsenosidimutans</name>
    <dbReference type="NCBI Taxonomy" id="2676868"/>
    <lineage>
        <taxon>Bacteria</taxon>
        <taxon>Pseudomonadati</taxon>
        <taxon>Bacteroidota</taxon>
        <taxon>Chitinophagia</taxon>
        <taxon>Chitinophagales</taxon>
        <taxon>Chitinophagaceae</taxon>
        <taxon>Phnomibacter</taxon>
    </lineage>
</organism>
<dbReference type="PANTHER" id="PTHR43245">
    <property type="entry name" value="BIFUNCTIONAL POLYMYXIN RESISTANCE PROTEIN ARNA"/>
    <property type="match status" value="1"/>
</dbReference>
<sequence>MKKAMVFGCNGYLGRNMCWYLQQQGWTVTGSDIQPSGFQNGFEYYSIDVADASSVAQIDLATFELIFFFSGLTGTWNGFEQADTYLRINELGLLHFIRQYQQQQAKGRIVFPSTRLVYKGIANTPLKETDQLLPLTPYAVNKIACEHYLAAFKKAWGIHYTVFRLCIPYGNLTDATSSYGTIGFFESMAAKGQPISLYGDGQLKRTFSHMLDIVTAMLQAATMDNTDGEIYNLGGETYSLLEVAELVAKKYGSTVEFAEWPAQAALIESGDTIFDSTKIEALGIRTTKLLKENL</sequence>
<keyword evidence="3" id="KW-1185">Reference proteome</keyword>
<dbReference type="SUPFAM" id="SSF51735">
    <property type="entry name" value="NAD(P)-binding Rossmann-fold domains"/>
    <property type="match status" value="1"/>
</dbReference>
<proteinExistence type="predicted"/>
<dbReference type="RefSeq" id="WP_157479146.1">
    <property type="nucleotide sequence ID" value="NZ_CP046566.1"/>
</dbReference>
<reference evidence="2 3" key="1">
    <citation type="submission" date="2019-11" db="EMBL/GenBank/DDBJ databases">
        <authorList>
            <person name="Im W.T."/>
        </authorList>
    </citation>
    <scope>NUCLEOTIDE SEQUENCE [LARGE SCALE GENOMIC DNA]</scope>
    <source>
        <strain evidence="2 3">SB-02</strain>
    </source>
</reference>
<dbReference type="InterPro" id="IPR036291">
    <property type="entry name" value="NAD(P)-bd_dom_sf"/>
</dbReference>
<dbReference type="KEGG" id="fls:GLV81_12390"/>
<dbReference type="InterPro" id="IPR001509">
    <property type="entry name" value="Epimerase_deHydtase"/>
</dbReference>
<name>A0A6I6GAX0_9BACT</name>
<feature type="domain" description="NAD-dependent epimerase/dehydratase" evidence="1">
    <location>
        <begin position="5"/>
        <end position="234"/>
    </location>
</feature>
<accession>A0A6I6GAX0</accession>